<dbReference type="OrthoDB" id="9154628at2"/>
<dbReference type="KEGG" id="mmt:Metme_2037"/>
<proteinExistence type="predicted"/>
<dbReference type="RefSeq" id="WP_013818689.1">
    <property type="nucleotide sequence ID" value="NC_015572.1"/>
</dbReference>
<protein>
    <submittedName>
        <fullName evidence="1">Uncharacterized protein</fullName>
    </submittedName>
</protein>
<dbReference type="Proteomes" id="UP000008888">
    <property type="component" value="Chromosome"/>
</dbReference>
<reference key="2">
    <citation type="submission" date="2011-05" db="EMBL/GenBank/DDBJ databases">
        <title>Complete genome sequence of the aerobic marine methanotroph Methylomonas methanica MC09.</title>
        <authorList>
            <person name="Boden R."/>
            <person name="Cunliffe M."/>
            <person name="Scanlan J."/>
            <person name="Moussard H."/>
            <person name="Kits K.D."/>
            <person name="Klotz M."/>
            <person name="Jetten M."/>
            <person name="Vuilleumier S."/>
            <person name="Han J."/>
            <person name="Peters L."/>
            <person name="Mikhailova N."/>
            <person name="Teshima H."/>
            <person name="Tapia R."/>
            <person name="Kyrpides N."/>
            <person name="Ivanova N."/>
            <person name="Pagani I."/>
            <person name="Cheng J.-F."/>
            <person name="Goodwin L."/>
            <person name="Han C."/>
            <person name="Hauser L."/>
            <person name="Land M."/>
            <person name="Lapidus A."/>
            <person name="Lucas S."/>
            <person name="Pitluck S."/>
            <person name="Woyke T."/>
            <person name="Stein L.Y."/>
            <person name="Murrell C."/>
        </authorList>
    </citation>
    <scope>NUCLEOTIDE SEQUENCE</scope>
    <source>
        <strain>MC09</strain>
    </source>
</reference>
<reference evidence="1 2" key="1">
    <citation type="journal article" date="2011" name="J. Bacteriol.">
        <title>Complete Genome Sequence of the Aerobic Marine Methanotroph Methylomonas methanica MC09.</title>
        <authorList>
            <person name="Boden R."/>
            <person name="Cunliffe M."/>
            <person name="Scanlan J."/>
            <person name="Moussard H."/>
            <person name="Kits K.D."/>
            <person name="Klotz M.G."/>
            <person name="Jetten M.S."/>
            <person name="Vuilleumier S."/>
            <person name="Han J."/>
            <person name="Peters L."/>
            <person name="Mikhailova N."/>
            <person name="Teshima H."/>
            <person name="Tapia R."/>
            <person name="Kyrpides N."/>
            <person name="Ivanova N."/>
            <person name="Pagani I."/>
            <person name="Cheng J.F."/>
            <person name="Goodwin L."/>
            <person name="Han C."/>
            <person name="Hauser L."/>
            <person name="Land M.L."/>
            <person name="Lapidus A."/>
            <person name="Lucas S."/>
            <person name="Pitluck S."/>
            <person name="Woyke T."/>
            <person name="Stein L."/>
            <person name="Murrell J.C."/>
        </authorList>
    </citation>
    <scope>NUCLEOTIDE SEQUENCE [LARGE SCALE GENOMIC DNA]</scope>
    <source>
        <strain evidence="1 2">MC09</strain>
    </source>
</reference>
<dbReference type="STRING" id="857087.Metme_2037"/>
<gene>
    <name evidence="1" type="ordered locus">Metme_2037</name>
</gene>
<name>G0A5Z5_METMM</name>
<dbReference type="EMBL" id="CP002738">
    <property type="protein sequence ID" value="AEG00445.1"/>
    <property type="molecule type" value="Genomic_DNA"/>
</dbReference>
<dbReference type="AlphaFoldDB" id="G0A5Z5"/>
<keyword evidence="2" id="KW-1185">Reference proteome</keyword>
<reference evidence="2" key="3">
    <citation type="submission" date="2011-05" db="EMBL/GenBank/DDBJ databases">
        <title>Complete sequence of Methylomonas methanica MC09.</title>
        <authorList>
            <consortium name="US DOE Joint Genome Institute"/>
            <person name="Lucas S."/>
            <person name="Han J."/>
            <person name="Lapidus A."/>
            <person name="Cheng J.-F."/>
            <person name="Goodwin L."/>
            <person name="Pitluck S."/>
            <person name="Peters L."/>
            <person name="Mikhailova N."/>
            <person name="Teshima H."/>
            <person name="Han C."/>
            <person name="Tapia R."/>
            <person name="Land M."/>
            <person name="Hauser L."/>
            <person name="Kyrpides N."/>
            <person name="Ivanova N."/>
            <person name="Pagani I."/>
            <person name="Stein L."/>
            <person name="Woyke T."/>
        </authorList>
    </citation>
    <scope>NUCLEOTIDE SEQUENCE [LARGE SCALE GENOMIC DNA]</scope>
    <source>
        <strain evidence="2">MC09</strain>
    </source>
</reference>
<sequence>MSIKLAFSLSVILSVKLSMVRAEVVDRELEALLKQQVAINEGVQIRQFMPVELDDSISGVEKAVLWTILGPTYWRNQLSILANQSGQLRLLATIPLMGMAIGFGPVKPDGTLQVATKISDPNDPLCCPTQVKRLYFRYRAGRLLAVESDPE</sequence>
<organism evidence="1 2">
    <name type="scientific">Methylomonas methanica (strain DSM 25384 / MC09)</name>
    <dbReference type="NCBI Taxonomy" id="857087"/>
    <lineage>
        <taxon>Bacteria</taxon>
        <taxon>Pseudomonadati</taxon>
        <taxon>Pseudomonadota</taxon>
        <taxon>Gammaproteobacteria</taxon>
        <taxon>Methylococcales</taxon>
        <taxon>Methylococcaceae</taxon>
        <taxon>Methylomonas</taxon>
    </lineage>
</organism>
<evidence type="ECO:0000313" key="2">
    <source>
        <dbReference type="Proteomes" id="UP000008888"/>
    </source>
</evidence>
<dbReference type="HOGENOM" id="CLU_1738347_0_0_6"/>
<accession>G0A5Z5</accession>
<evidence type="ECO:0000313" key="1">
    <source>
        <dbReference type="EMBL" id="AEG00445.1"/>
    </source>
</evidence>